<feature type="transmembrane region" description="Helical" evidence="1">
    <location>
        <begin position="183"/>
        <end position="210"/>
    </location>
</feature>
<dbReference type="Ensembl" id="ENSPKIT00000004876.1">
    <property type="protein sequence ID" value="ENSPKIP00000024173.1"/>
    <property type="gene ID" value="ENSPKIG00000007528.1"/>
</dbReference>
<keyword evidence="3" id="KW-1185">Reference proteome</keyword>
<keyword evidence="1" id="KW-1133">Transmembrane helix</keyword>
<reference evidence="2" key="2">
    <citation type="submission" date="2025-09" db="UniProtKB">
        <authorList>
            <consortium name="Ensembl"/>
        </authorList>
    </citation>
    <scope>IDENTIFICATION</scope>
</reference>
<dbReference type="STRING" id="1676925.ENSPKIP00000024173"/>
<organism evidence="2 3">
    <name type="scientific">Paramormyrops kingsleyae</name>
    <dbReference type="NCBI Taxonomy" id="1676925"/>
    <lineage>
        <taxon>Eukaryota</taxon>
        <taxon>Metazoa</taxon>
        <taxon>Chordata</taxon>
        <taxon>Craniata</taxon>
        <taxon>Vertebrata</taxon>
        <taxon>Euteleostomi</taxon>
        <taxon>Actinopterygii</taxon>
        <taxon>Neopterygii</taxon>
        <taxon>Teleostei</taxon>
        <taxon>Osteoglossocephala</taxon>
        <taxon>Osteoglossomorpha</taxon>
        <taxon>Osteoglossiformes</taxon>
        <taxon>Mormyridae</taxon>
        <taxon>Paramormyrops</taxon>
    </lineage>
</organism>
<evidence type="ECO:0000313" key="2">
    <source>
        <dbReference type="Ensembl" id="ENSPKIP00000024173.1"/>
    </source>
</evidence>
<evidence type="ECO:0000313" key="3">
    <source>
        <dbReference type="Proteomes" id="UP000261540"/>
    </source>
</evidence>
<sequence length="242" mass="26257">IELKQLQKECVEKNSDCASPHIYRRPQDKAQPETQDRSFGSVGFNALLALEDPQAQALVRQPGSDGFRVDSSPLFQVATGRAWYLHTIYTVRSRDNANRGIGKRSLEYHSLAQAASSSSRASRSMRSAGGVQDIADKIGAENNRGTNIMHIALDYSRQRTSAGGEIFADGVVPQELARHGKEAGLVTTVGVLVGLLLFILVVILLILFVYSKKKEKKAAPKVCGSKEPIITQGFSAADSSEV</sequence>
<evidence type="ECO:0000256" key="1">
    <source>
        <dbReference type="SAM" id="Phobius"/>
    </source>
</evidence>
<keyword evidence="1" id="KW-0472">Membrane</keyword>
<accession>A0A3B3S0X1</accession>
<keyword evidence="1" id="KW-0812">Transmembrane</keyword>
<dbReference type="GeneTree" id="ENSGT00940000155313"/>
<dbReference type="AlphaFoldDB" id="A0A3B3S0X1"/>
<proteinExistence type="predicted"/>
<reference evidence="2" key="1">
    <citation type="submission" date="2025-08" db="UniProtKB">
        <authorList>
            <consortium name="Ensembl"/>
        </authorList>
    </citation>
    <scope>IDENTIFICATION</scope>
</reference>
<dbReference type="Proteomes" id="UP000261540">
    <property type="component" value="Unplaced"/>
</dbReference>
<name>A0A3B3S0X1_9TELE</name>
<protein>
    <submittedName>
        <fullName evidence="2">Uncharacterized protein</fullName>
    </submittedName>
</protein>